<dbReference type="AlphaFoldDB" id="A0A9W6HYP6"/>
<comment type="caution">
    <text evidence="3">The sequence shown here is derived from an EMBL/GenBank/DDBJ whole genome shotgun (WGS) entry which is preliminary data.</text>
</comment>
<evidence type="ECO:0000256" key="1">
    <source>
        <dbReference type="SAM" id="MobiDB-lite"/>
    </source>
</evidence>
<feature type="transmembrane region" description="Helical" evidence="2">
    <location>
        <begin position="38"/>
        <end position="58"/>
    </location>
</feature>
<evidence type="ECO:0000313" key="3">
    <source>
        <dbReference type="EMBL" id="GLK08084.1"/>
    </source>
</evidence>
<proteinExistence type="predicted"/>
<sequence>MTTSHSGDEPVKGGEQEETASEKPAFRRSRADRLRRRLRLVVQLGTVATVLTKLYLTIREGWLGL</sequence>
<reference evidence="3" key="2">
    <citation type="submission" date="2023-01" db="EMBL/GenBank/DDBJ databases">
        <authorList>
            <person name="Sun Q."/>
            <person name="Evtushenko L."/>
        </authorList>
    </citation>
    <scope>NUCLEOTIDE SEQUENCE</scope>
    <source>
        <strain evidence="3">VKM Ac-2007</strain>
    </source>
</reference>
<dbReference type="EMBL" id="BSEV01000002">
    <property type="protein sequence ID" value="GLK08084.1"/>
    <property type="molecule type" value="Genomic_DNA"/>
</dbReference>
<evidence type="ECO:0000313" key="4">
    <source>
        <dbReference type="Proteomes" id="UP001143474"/>
    </source>
</evidence>
<evidence type="ECO:0000256" key="2">
    <source>
        <dbReference type="SAM" id="Phobius"/>
    </source>
</evidence>
<protein>
    <submittedName>
        <fullName evidence="3">Uncharacterized protein</fullName>
    </submittedName>
</protein>
<organism evidence="3 4">
    <name type="scientific">Streptosporangium carneum</name>
    <dbReference type="NCBI Taxonomy" id="47481"/>
    <lineage>
        <taxon>Bacteria</taxon>
        <taxon>Bacillati</taxon>
        <taxon>Actinomycetota</taxon>
        <taxon>Actinomycetes</taxon>
        <taxon>Streptosporangiales</taxon>
        <taxon>Streptosporangiaceae</taxon>
        <taxon>Streptosporangium</taxon>
    </lineage>
</organism>
<keyword evidence="2" id="KW-1133">Transmembrane helix</keyword>
<reference evidence="3" key="1">
    <citation type="journal article" date="2014" name="Int. J. Syst. Evol. Microbiol.">
        <title>Complete genome sequence of Corynebacterium casei LMG S-19264T (=DSM 44701T), isolated from a smear-ripened cheese.</title>
        <authorList>
            <consortium name="US DOE Joint Genome Institute (JGI-PGF)"/>
            <person name="Walter F."/>
            <person name="Albersmeier A."/>
            <person name="Kalinowski J."/>
            <person name="Ruckert C."/>
        </authorList>
    </citation>
    <scope>NUCLEOTIDE SEQUENCE</scope>
    <source>
        <strain evidence="3">VKM Ac-2007</strain>
    </source>
</reference>
<gene>
    <name evidence="3" type="ORF">GCM10017600_14890</name>
</gene>
<keyword evidence="4" id="KW-1185">Reference proteome</keyword>
<feature type="region of interest" description="Disordered" evidence="1">
    <location>
        <begin position="1"/>
        <end position="28"/>
    </location>
</feature>
<name>A0A9W6HYP6_9ACTN</name>
<keyword evidence="2" id="KW-0472">Membrane</keyword>
<dbReference type="Proteomes" id="UP001143474">
    <property type="component" value="Unassembled WGS sequence"/>
</dbReference>
<keyword evidence="2" id="KW-0812">Transmembrane</keyword>
<dbReference type="RefSeq" id="WP_271216599.1">
    <property type="nucleotide sequence ID" value="NZ_BAAAVD010000040.1"/>
</dbReference>
<accession>A0A9W6HYP6</accession>